<organism evidence="4 5">
    <name type="scientific">Nostocoides australiense Ben110</name>
    <dbReference type="NCBI Taxonomy" id="1193182"/>
    <lineage>
        <taxon>Bacteria</taxon>
        <taxon>Bacillati</taxon>
        <taxon>Actinomycetota</taxon>
        <taxon>Actinomycetes</taxon>
        <taxon>Micrococcales</taxon>
        <taxon>Intrasporangiaceae</taxon>
        <taxon>Nostocoides</taxon>
    </lineage>
</organism>
<sequence length="384" mass="40053">MTTLITSRRTRMPRAACAGAVAVALLAACSDGGSAGTSSSSSAASQSGSASASESASESASAELTRSDSLTVVTHDSFNLSDEVKKQFESDTGIKVTYVAPGDAGTVVNQLVLTKDAPLGDVVFGVDNTFASRVETAGVLSAYPGAALPESAKAMLADDSGMLTPIDYGDVCVNADKGWFADKKLDVPATLDDLAKPAYQDLLVVENPASSSPGLAFLAATVGAKGENGYLDYWKSLKDNGVKVAKGWTEAYTGDFSGSSGKGPRPLVVSYATSPAFEVDEGAKESRTVALLDTCFRQVEYAGILKGSQNEWGAQKFIDYLLTAGVQADIPGQMYMYPVDSSVELPAEWVKFAPLATKPITVDAATIGANRETWIKDWTAEVLG</sequence>
<dbReference type="Pfam" id="PF13343">
    <property type="entry name" value="SBP_bac_6"/>
    <property type="match status" value="1"/>
</dbReference>
<feature type="signal peptide" evidence="3">
    <location>
        <begin position="1"/>
        <end position="35"/>
    </location>
</feature>
<dbReference type="GO" id="GO:0030976">
    <property type="term" value="F:thiamine pyrophosphate binding"/>
    <property type="evidence" value="ECO:0007669"/>
    <property type="project" value="TreeGrafter"/>
</dbReference>
<evidence type="ECO:0000313" key="5">
    <source>
        <dbReference type="Proteomes" id="UP000035763"/>
    </source>
</evidence>
<keyword evidence="5" id="KW-1185">Reference proteome</keyword>
<feature type="chain" id="PRO_5038389368" evidence="3">
    <location>
        <begin position="36"/>
        <end position="384"/>
    </location>
</feature>
<dbReference type="Gene3D" id="3.40.190.10">
    <property type="entry name" value="Periplasmic binding protein-like II"/>
    <property type="match status" value="2"/>
</dbReference>
<dbReference type="GO" id="GO:0030288">
    <property type="term" value="C:outer membrane-bounded periplasmic space"/>
    <property type="evidence" value="ECO:0007669"/>
    <property type="project" value="TreeGrafter"/>
</dbReference>
<dbReference type="SUPFAM" id="SSF53850">
    <property type="entry name" value="Periplasmic binding protein-like II"/>
    <property type="match status" value="1"/>
</dbReference>
<dbReference type="GO" id="GO:0015888">
    <property type="term" value="P:thiamine transport"/>
    <property type="evidence" value="ECO:0007669"/>
    <property type="project" value="InterPro"/>
</dbReference>
<evidence type="ECO:0000313" key="4">
    <source>
        <dbReference type="EMBL" id="CCH71960.1"/>
    </source>
</evidence>
<name>W6JU37_9MICO</name>
<feature type="region of interest" description="Disordered" evidence="2">
    <location>
        <begin position="37"/>
        <end position="66"/>
    </location>
</feature>
<dbReference type="RefSeq" id="WP_048696943.1">
    <property type="nucleotide sequence ID" value="NZ_HG764815.1"/>
</dbReference>
<dbReference type="GO" id="GO:0030975">
    <property type="term" value="F:thiamine binding"/>
    <property type="evidence" value="ECO:0007669"/>
    <property type="project" value="InterPro"/>
</dbReference>
<dbReference type="InterPro" id="IPR005948">
    <property type="entry name" value="ThiB-like"/>
</dbReference>
<protein>
    <submittedName>
        <fullName evidence="4">ABC transporter periplasmic binding protein, thiB subfamily</fullName>
    </submittedName>
</protein>
<dbReference type="OrthoDB" id="5412681at2"/>
<proteinExistence type="predicted"/>
<keyword evidence="1 3" id="KW-0732">Signal</keyword>
<feature type="compositionally biased region" description="Low complexity" evidence="2">
    <location>
        <begin position="37"/>
        <end position="63"/>
    </location>
</feature>
<dbReference type="EMBL" id="CAJA01000027">
    <property type="protein sequence ID" value="CCH71960.1"/>
    <property type="molecule type" value="Genomic_DNA"/>
</dbReference>
<dbReference type="Proteomes" id="UP000035763">
    <property type="component" value="Unassembled WGS sequence"/>
</dbReference>
<dbReference type="PANTHER" id="PTHR30006">
    <property type="entry name" value="THIAMINE-BINDING PERIPLASMIC PROTEIN-RELATED"/>
    <property type="match status" value="1"/>
</dbReference>
<dbReference type="STRING" id="1193182.BN11_1220004"/>
<comment type="caution">
    <text evidence="4">The sequence shown here is derived from an EMBL/GenBank/DDBJ whole genome shotgun (WGS) entry which is preliminary data.</text>
</comment>
<accession>W6JU37</accession>
<gene>
    <name evidence="4" type="ORF">BN11_1220004</name>
</gene>
<evidence type="ECO:0000256" key="2">
    <source>
        <dbReference type="SAM" id="MobiDB-lite"/>
    </source>
</evidence>
<reference evidence="4 5" key="1">
    <citation type="journal article" date="2013" name="ISME J.">
        <title>A metabolic model for members of the genus Tetrasphaera involved in enhanced biological phosphorus removal.</title>
        <authorList>
            <person name="Kristiansen R."/>
            <person name="Nguyen H.T.T."/>
            <person name="Saunders A.M."/>
            <person name="Nielsen J.L."/>
            <person name="Wimmer R."/>
            <person name="Le V.Q."/>
            <person name="McIlroy S.J."/>
            <person name="Petrovski S."/>
            <person name="Seviour R.J."/>
            <person name="Calteau A."/>
            <person name="Nielsen K.L."/>
            <person name="Nielsen P.H."/>
        </authorList>
    </citation>
    <scope>NUCLEOTIDE SEQUENCE [LARGE SCALE GENOMIC DNA]</scope>
    <source>
        <strain evidence="4 5">Ben110</strain>
    </source>
</reference>
<dbReference type="CDD" id="cd13545">
    <property type="entry name" value="PBP2_TbpA"/>
    <property type="match status" value="1"/>
</dbReference>
<evidence type="ECO:0000256" key="1">
    <source>
        <dbReference type="ARBA" id="ARBA00022729"/>
    </source>
</evidence>
<dbReference type="PANTHER" id="PTHR30006:SF2">
    <property type="entry name" value="ABC TRANSPORTER SUBSTRATE-BINDING PROTEIN"/>
    <property type="match status" value="1"/>
</dbReference>
<evidence type="ECO:0000256" key="3">
    <source>
        <dbReference type="SAM" id="SignalP"/>
    </source>
</evidence>
<dbReference type="NCBIfam" id="TIGR01254">
    <property type="entry name" value="sfuA"/>
    <property type="match status" value="1"/>
</dbReference>
<dbReference type="AlphaFoldDB" id="W6JU37"/>